<dbReference type="RefSeq" id="WP_343904537.1">
    <property type="nucleotide sequence ID" value="NZ_BAAAIS010000002.1"/>
</dbReference>
<feature type="compositionally biased region" description="Low complexity" evidence="6">
    <location>
        <begin position="1"/>
        <end position="14"/>
    </location>
</feature>
<name>A0ABW4PZ72_9MICO</name>
<evidence type="ECO:0000256" key="1">
    <source>
        <dbReference type="ARBA" id="ARBA00007523"/>
    </source>
</evidence>
<proteinExistence type="inferred from homology"/>
<feature type="domain" description="NADH-ubiquinone oxidoreductase 51kDa subunit iron-sulphur binding" evidence="7">
    <location>
        <begin position="289"/>
        <end position="334"/>
    </location>
</feature>
<dbReference type="PANTHER" id="PTHR43578">
    <property type="entry name" value="NADH-QUINONE OXIDOREDUCTASE SUBUNIT F"/>
    <property type="match status" value="1"/>
</dbReference>
<keyword evidence="2" id="KW-0004">4Fe-4S</keyword>
<dbReference type="Proteomes" id="UP001597280">
    <property type="component" value="Unassembled WGS sequence"/>
</dbReference>
<evidence type="ECO:0000256" key="6">
    <source>
        <dbReference type="SAM" id="MobiDB-lite"/>
    </source>
</evidence>
<evidence type="ECO:0000256" key="2">
    <source>
        <dbReference type="ARBA" id="ARBA00022485"/>
    </source>
</evidence>
<dbReference type="SUPFAM" id="SSF140490">
    <property type="entry name" value="Nqo1C-terminal domain-like"/>
    <property type="match status" value="1"/>
</dbReference>
<dbReference type="Pfam" id="PF01512">
    <property type="entry name" value="Complex1_51K"/>
    <property type="match status" value="1"/>
</dbReference>
<dbReference type="Gene3D" id="1.20.1440.230">
    <property type="entry name" value="NADH-ubiquinone oxidoreductase 51kDa subunit, iron-sulphur binding domain"/>
    <property type="match status" value="1"/>
</dbReference>
<keyword evidence="9" id="KW-1185">Reference proteome</keyword>
<comment type="caution">
    <text evidence="8">The sequence shown here is derived from an EMBL/GenBank/DDBJ whole genome shotgun (WGS) entry which is preliminary data.</text>
</comment>
<dbReference type="SMART" id="SM00928">
    <property type="entry name" value="NADH_4Fe-4S"/>
    <property type="match status" value="1"/>
</dbReference>
<dbReference type="EMBL" id="JBHUFL010000002">
    <property type="protein sequence ID" value="MFD1835517.1"/>
    <property type="molecule type" value="Genomic_DNA"/>
</dbReference>
<dbReference type="InterPro" id="IPR019575">
    <property type="entry name" value="Nuop51_4Fe4S-bd"/>
</dbReference>
<dbReference type="Gene3D" id="3.40.50.11540">
    <property type="entry name" value="NADH-ubiquinone oxidoreductase 51kDa subunit"/>
    <property type="match status" value="1"/>
</dbReference>
<evidence type="ECO:0000259" key="7">
    <source>
        <dbReference type="SMART" id="SM00928"/>
    </source>
</evidence>
<evidence type="ECO:0000256" key="4">
    <source>
        <dbReference type="ARBA" id="ARBA00023004"/>
    </source>
</evidence>
<dbReference type="InterPro" id="IPR037225">
    <property type="entry name" value="Nuo51_FMN-bd_sf"/>
</dbReference>
<evidence type="ECO:0000313" key="8">
    <source>
        <dbReference type="EMBL" id="MFD1835517.1"/>
    </source>
</evidence>
<sequence length="381" mass="39015">MSTLALPAPGLLDPARPEPLPRADDLPAQITRSGLTGRGGAGFPVGAKIAALRRPPAAIVANASEGEPLSAKDTVLLRESPHAVIDGLLLLSDALAPRAALTIMVHPRSAAGVRAALAAHPDGHRVRLQVAQERFVAGEATAVAAALAGGEQIPADHPHHLTEKGLRGGPVLVQNAETLAHVARIARHGAEAFRSAGSAEDPGTRLVTIARPEGAESVLEVPGGATLREVLHLAGTEPGMLDAVLVGGYHGRWARPEQLDLPLGPRPAPGVHGAGAGVLMLLDRGRCPLAVTTAILDHLAAQSAGQCGPCVLGLPRIAASMHDLEAGHGDPARLRRRLEAVAGRGACRHPDGTAQLAASTLTAFGPELAAHAAGRCTGWRR</sequence>
<keyword evidence="4" id="KW-0408">Iron</keyword>
<accession>A0ABW4PZ72</accession>
<dbReference type="Gene3D" id="3.10.20.600">
    <property type="match status" value="1"/>
</dbReference>
<feature type="region of interest" description="Disordered" evidence="6">
    <location>
        <begin position="1"/>
        <end position="34"/>
    </location>
</feature>
<protein>
    <submittedName>
        <fullName evidence="8">NADH-ubiquinone oxidoreductase-F iron-sulfur binding region domain-containing protein</fullName>
    </submittedName>
</protein>
<keyword evidence="3" id="KW-0479">Metal-binding</keyword>
<evidence type="ECO:0000256" key="3">
    <source>
        <dbReference type="ARBA" id="ARBA00022723"/>
    </source>
</evidence>
<reference evidence="9" key="1">
    <citation type="journal article" date="2019" name="Int. J. Syst. Evol. Microbiol.">
        <title>The Global Catalogue of Microorganisms (GCM) 10K type strain sequencing project: providing services to taxonomists for standard genome sequencing and annotation.</title>
        <authorList>
            <consortium name="The Broad Institute Genomics Platform"/>
            <consortium name="The Broad Institute Genome Sequencing Center for Infectious Disease"/>
            <person name="Wu L."/>
            <person name="Ma J."/>
        </authorList>
    </citation>
    <scope>NUCLEOTIDE SEQUENCE [LARGE SCALE GENOMIC DNA]</scope>
    <source>
        <strain evidence="9">JCM 11650</strain>
    </source>
</reference>
<gene>
    <name evidence="8" type="ORF">ACFSDA_10565</name>
</gene>
<dbReference type="PANTHER" id="PTHR43578:SF3">
    <property type="entry name" value="NADH-QUINONE OXIDOREDUCTASE SUBUNIT F"/>
    <property type="match status" value="1"/>
</dbReference>
<organism evidence="8 9">
    <name type="scientific">Brachybacterium rhamnosum</name>
    <dbReference type="NCBI Taxonomy" id="173361"/>
    <lineage>
        <taxon>Bacteria</taxon>
        <taxon>Bacillati</taxon>
        <taxon>Actinomycetota</taxon>
        <taxon>Actinomycetes</taxon>
        <taxon>Micrococcales</taxon>
        <taxon>Dermabacteraceae</taxon>
        <taxon>Brachybacterium</taxon>
    </lineage>
</organism>
<dbReference type="InterPro" id="IPR011538">
    <property type="entry name" value="Nuo51_FMN-bd"/>
</dbReference>
<evidence type="ECO:0000256" key="5">
    <source>
        <dbReference type="ARBA" id="ARBA00023014"/>
    </source>
</evidence>
<comment type="similarity">
    <text evidence="1">Belongs to the complex I 51 kDa subunit family.</text>
</comment>
<keyword evidence="5" id="KW-0411">Iron-sulfur</keyword>
<feature type="compositionally biased region" description="Basic and acidic residues" evidence="6">
    <location>
        <begin position="15"/>
        <end position="25"/>
    </location>
</feature>
<dbReference type="SUPFAM" id="SSF142019">
    <property type="entry name" value="Nqo1 FMN-binding domain-like"/>
    <property type="match status" value="1"/>
</dbReference>
<dbReference type="InterPro" id="IPR037207">
    <property type="entry name" value="Nuop51_4Fe4S-bd_sf"/>
</dbReference>
<evidence type="ECO:0000313" key="9">
    <source>
        <dbReference type="Proteomes" id="UP001597280"/>
    </source>
</evidence>
<dbReference type="Pfam" id="PF10589">
    <property type="entry name" value="NADH_4Fe-4S"/>
    <property type="match status" value="1"/>
</dbReference>